<protein>
    <submittedName>
        <fullName evidence="1">Uncharacterized protein</fullName>
    </submittedName>
</protein>
<dbReference type="Proteomes" id="UP000574390">
    <property type="component" value="Unassembled WGS sequence"/>
</dbReference>
<dbReference type="AlphaFoldDB" id="A0A7J6SP87"/>
<organism evidence="1 4">
    <name type="scientific">Perkinsus olseni</name>
    <name type="common">Perkinsus atlanticus</name>
    <dbReference type="NCBI Taxonomy" id="32597"/>
    <lineage>
        <taxon>Eukaryota</taxon>
        <taxon>Sar</taxon>
        <taxon>Alveolata</taxon>
        <taxon>Perkinsozoa</taxon>
        <taxon>Perkinsea</taxon>
        <taxon>Perkinsida</taxon>
        <taxon>Perkinsidae</taxon>
        <taxon>Perkinsus</taxon>
    </lineage>
</organism>
<comment type="caution">
    <text evidence="1">The sequence shown here is derived from an EMBL/GenBank/DDBJ whole genome shotgun (WGS) entry which is preliminary data.</text>
</comment>
<keyword evidence="3" id="KW-1185">Reference proteome</keyword>
<evidence type="ECO:0000313" key="2">
    <source>
        <dbReference type="EMBL" id="KAF4758005.1"/>
    </source>
</evidence>
<dbReference type="EMBL" id="JABANO010001953">
    <property type="protein sequence ID" value="KAF4758005.1"/>
    <property type="molecule type" value="Genomic_DNA"/>
</dbReference>
<evidence type="ECO:0000313" key="4">
    <source>
        <dbReference type="Proteomes" id="UP000574390"/>
    </source>
</evidence>
<dbReference type="Proteomes" id="UP000553632">
    <property type="component" value="Unassembled WGS sequence"/>
</dbReference>
<reference evidence="3 4" key="1">
    <citation type="submission" date="2020-04" db="EMBL/GenBank/DDBJ databases">
        <title>Perkinsus olseni comparative genomics.</title>
        <authorList>
            <person name="Bogema D.R."/>
        </authorList>
    </citation>
    <scope>NUCLEOTIDE SEQUENCE [LARGE SCALE GENOMIC DNA]</scope>
    <source>
        <strain evidence="1">ATCC PRA-205</strain>
        <strain evidence="2 3">ATCC PRA-207</strain>
    </source>
</reference>
<proteinExistence type="predicted"/>
<evidence type="ECO:0000313" key="1">
    <source>
        <dbReference type="EMBL" id="KAF4734547.1"/>
    </source>
</evidence>
<gene>
    <name evidence="1" type="ORF">FOZ62_014878</name>
    <name evidence="2" type="ORF">FOZ63_019706</name>
</gene>
<sequence length="350" mass="39253">MVSFFADAYGDGCFATYMKQRYWRGAVPNQLVFKPLAFFKTKEGGKYNCGDVYLSAADATDAGKLPGDGAKLIQFVKDFREQRGNRNGTVYLVYEGGAARSMTEDGYWAADFVSLFELLLAPYLQEEGPIGISFNAAFDKATWSRVFAAVEDARRYASLDWTRNYTFKVDARLDHSSNDKEAVDEVMRKADHVSVTTFSSNQTGLLDMYRTFLTSTCPHCNDKFVGSYKAKITFVARGGCDGSPHGESFCDYFMAHRYTHRDLGRTYFLVFSSEGIQKAHEELQASINAIPGKVIAEDKFDHLFEDNGTVMGLNDFRESRCIYGVDVVVVVKSISHWGVQLGLHKEVITM</sequence>
<accession>A0A7J6SP87</accession>
<dbReference type="OMA" id="RESRCIY"/>
<dbReference type="EMBL" id="JABANM010013316">
    <property type="protein sequence ID" value="KAF4734547.1"/>
    <property type="molecule type" value="Genomic_DNA"/>
</dbReference>
<name>A0A7J6SP87_PEROL</name>
<evidence type="ECO:0000313" key="3">
    <source>
        <dbReference type="Proteomes" id="UP000553632"/>
    </source>
</evidence>